<keyword evidence="4 6" id="KW-1133">Transmembrane helix</keyword>
<gene>
    <name evidence="9" type="ORF">OCV47_11025</name>
</gene>
<organism evidence="9 10">
    <name type="scientific">Muricoprocola aceti</name>
    <dbReference type="NCBI Taxonomy" id="2981772"/>
    <lineage>
        <taxon>Bacteria</taxon>
        <taxon>Bacillati</taxon>
        <taxon>Bacillota</taxon>
        <taxon>Clostridia</taxon>
        <taxon>Lachnospirales</taxon>
        <taxon>Lachnospiraceae</taxon>
        <taxon>Muricoprocola</taxon>
    </lineage>
</organism>
<name>A0ABT2SMZ3_9FIRM</name>
<feature type="domain" description="ComEC/Rec2-related protein" evidence="7">
    <location>
        <begin position="182"/>
        <end position="434"/>
    </location>
</feature>
<evidence type="ECO:0000256" key="6">
    <source>
        <dbReference type="SAM" id="Phobius"/>
    </source>
</evidence>
<dbReference type="Pfam" id="PF03772">
    <property type="entry name" value="Competence"/>
    <property type="match status" value="1"/>
</dbReference>
<reference evidence="9 10" key="1">
    <citation type="journal article" date="2021" name="ISME Commun">
        <title>Automated analysis of genomic sequences facilitates high-throughput and comprehensive description of bacteria.</title>
        <authorList>
            <person name="Hitch T.C.A."/>
        </authorList>
    </citation>
    <scope>NUCLEOTIDE SEQUENCE [LARGE SCALE GENOMIC DNA]</scope>
    <source>
        <strain evidence="9 10">Sanger_29</strain>
    </source>
</reference>
<comment type="subcellular location">
    <subcellularLocation>
        <location evidence="1">Cell membrane</location>
        <topology evidence="1">Multi-pass membrane protein</topology>
    </subcellularLocation>
</comment>
<dbReference type="NCBIfam" id="TIGR00360">
    <property type="entry name" value="ComEC_N-term"/>
    <property type="match status" value="1"/>
</dbReference>
<evidence type="ECO:0000256" key="3">
    <source>
        <dbReference type="ARBA" id="ARBA00022692"/>
    </source>
</evidence>
<dbReference type="EMBL" id="JAOQKE010000014">
    <property type="protein sequence ID" value="MCU6725876.1"/>
    <property type="molecule type" value="Genomic_DNA"/>
</dbReference>
<evidence type="ECO:0000256" key="5">
    <source>
        <dbReference type="ARBA" id="ARBA00023136"/>
    </source>
</evidence>
<dbReference type="SUPFAM" id="SSF56281">
    <property type="entry name" value="Metallo-hydrolase/oxidoreductase"/>
    <property type="match status" value="1"/>
</dbReference>
<dbReference type="Gene3D" id="3.60.15.10">
    <property type="entry name" value="Ribonuclease Z/Hydroxyacylglutathione hydrolase-like"/>
    <property type="match status" value="1"/>
</dbReference>
<comment type="caution">
    <text evidence="9">The sequence shown here is derived from an EMBL/GenBank/DDBJ whole genome shotgun (WGS) entry which is preliminary data.</text>
</comment>
<dbReference type="InterPro" id="IPR004477">
    <property type="entry name" value="ComEC_N"/>
</dbReference>
<feature type="transmembrane region" description="Helical" evidence="6">
    <location>
        <begin position="299"/>
        <end position="317"/>
    </location>
</feature>
<dbReference type="CDD" id="cd07731">
    <property type="entry name" value="ComA-like_MBL-fold"/>
    <property type="match status" value="1"/>
</dbReference>
<dbReference type="PANTHER" id="PTHR30619">
    <property type="entry name" value="DNA INTERNALIZATION/COMPETENCE PROTEIN COMEC/REC2"/>
    <property type="match status" value="1"/>
</dbReference>
<keyword evidence="3 6" id="KW-0812">Transmembrane</keyword>
<evidence type="ECO:0000256" key="2">
    <source>
        <dbReference type="ARBA" id="ARBA00022475"/>
    </source>
</evidence>
<dbReference type="Proteomes" id="UP001652338">
    <property type="component" value="Unassembled WGS sequence"/>
</dbReference>
<dbReference type="InterPro" id="IPR025405">
    <property type="entry name" value="DUF4131"/>
</dbReference>
<dbReference type="Pfam" id="PF13567">
    <property type="entry name" value="DUF4131"/>
    <property type="match status" value="1"/>
</dbReference>
<accession>A0ABT2SMZ3</accession>
<dbReference type="InterPro" id="IPR035681">
    <property type="entry name" value="ComA-like_MBL"/>
</dbReference>
<dbReference type="PANTHER" id="PTHR30619:SF1">
    <property type="entry name" value="RECOMBINATION PROTEIN 2"/>
    <property type="match status" value="1"/>
</dbReference>
<keyword evidence="10" id="KW-1185">Reference proteome</keyword>
<feature type="transmembrane region" description="Helical" evidence="6">
    <location>
        <begin position="251"/>
        <end position="268"/>
    </location>
</feature>
<dbReference type="InterPro" id="IPR004797">
    <property type="entry name" value="Competence_ComEC/Rec2"/>
</dbReference>
<evidence type="ECO:0000313" key="9">
    <source>
        <dbReference type="EMBL" id="MCU6725876.1"/>
    </source>
</evidence>
<evidence type="ECO:0000259" key="7">
    <source>
        <dbReference type="Pfam" id="PF03772"/>
    </source>
</evidence>
<dbReference type="NCBIfam" id="TIGR00361">
    <property type="entry name" value="ComEC_Rec2"/>
    <property type="match status" value="1"/>
</dbReference>
<keyword evidence="2" id="KW-1003">Cell membrane</keyword>
<dbReference type="InterPro" id="IPR036866">
    <property type="entry name" value="RibonucZ/Hydroxyglut_hydro"/>
</dbReference>
<evidence type="ECO:0000256" key="1">
    <source>
        <dbReference type="ARBA" id="ARBA00004651"/>
    </source>
</evidence>
<sequence length="724" mass="80762">MLCLPILLWFLVTAIWEQREPERAPWPWQEGTRLEVTGTVDQIHTKEKNQTIILKNISISTNDVSDTDEDHFTNSMSANSADTISEIKIQMQHQETVQIGNRICVSGYCQYFTGAQNEGEFDAEQYYTLQKISFCLKKGIILKNNGTVDIIKETCRMLREHAKMVLEKLMEKEEAGVMEAVLLGEKSNLDPEIRSLYQKNGIIHVLAISGLHISMIGMSLFHFLRKRRLGFGSAAFISGILIWFYGMLTGFPVSAIRAVMMFFLFLGAQVLGRTYDIPIAMTVSGVSMLFFQPELLTQSGFLLSYSAVAGVAAASALPETRPSLEALKVSVVSWLMTAPIVAWFYYQLPIYGILLNLLVIPSMSVIVLMGILGLLTGIFSAAAGTFLLAPVHYLLQITFALCRQCGRIPGAQWVTGHPALWKIGIYYLILVLLFEFLIKIEKIDLIKTAFGIILGVGILGYRGSWDWTMTFLNVGQGDGICIQTEKGNIWMMDGGSSTRDRLAQYCLEPYLKYQGVRQVECWMISHFDQDHISGLMEILENYERGPAGKNVNGITVKQILIPDLTLEDEKEKRHMLELAAHCQIPVYQCAKGTELEQDGMYIRVLNPVVQKHYESPNAGSMTLLVSFQDFSALLTGDLEGSGEQQVAEALEENVDVLKVAHHGSRNSSSEDFLEKAGGASAVISCGAGNSYGHPHSELLDRLKRAGYKILRTDQDGMIRFKVKK</sequence>
<feature type="transmembrane region" description="Helical" evidence="6">
    <location>
        <begin position="445"/>
        <end position="463"/>
    </location>
</feature>
<feature type="transmembrane region" description="Helical" evidence="6">
    <location>
        <begin position="201"/>
        <end position="221"/>
    </location>
</feature>
<proteinExistence type="predicted"/>
<evidence type="ECO:0000313" key="10">
    <source>
        <dbReference type="Proteomes" id="UP001652338"/>
    </source>
</evidence>
<feature type="transmembrane region" description="Helical" evidence="6">
    <location>
        <begin position="419"/>
        <end position="438"/>
    </location>
</feature>
<evidence type="ECO:0000259" key="8">
    <source>
        <dbReference type="Pfam" id="PF13567"/>
    </source>
</evidence>
<protein>
    <submittedName>
        <fullName evidence="9">DNA internalization-related competence protein ComEC/Rec2</fullName>
    </submittedName>
</protein>
<feature type="domain" description="DUF4131" evidence="8">
    <location>
        <begin position="2"/>
        <end position="134"/>
    </location>
</feature>
<dbReference type="InterPro" id="IPR052159">
    <property type="entry name" value="Competence_DNA_uptake"/>
</dbReference>
<keyword evidence="5 6" id="KW-0472">Membrane</keyword>
<feature type="transmembrane region" description="Helical" evidence="6">
    <location>
        <begin position="228"/>
        <end position="245"/>
    </location>
</feature>
<evidence type="ECO:0000256" key="4">
    <source>
        <dbReference type="ARBA" id="ARBA00022989"/>
    </source>
</evidence>